<dbReference type="NCBIfam" id="TIGR03169">
    <property type="entry name" value="Nterm_to_SelD"/>
    <property type="match status" value="1"/>
</dbReference>
<accession>A0A517NSE2</accession>
<dbReference type="InterPro" id="IPR004536">
    <property type="entry name" value="SPS/SelD"/>
</dbReference>
<feature type="domain" description="FAD/NAD(P)-binding" evidence="12">
    <location>
        <begin position="40"/>
        <end position="316"/>
    </location>
</feature>
<dbReference type="PANTHER" id="PTHR42913:SF9">
    <property type="entry name" value="SLR1591 PROTEIN"/>
    <property type="match status" value="1"/>
</dbReference>
<evidence type="ECO:0000259" key="12">
    <source>
        <dbReference type="Pfam" id="PF07992"/>
    </source>
</evidence>
<dbReference type="InterPro" id="IPR036676">
    <property type="entry name" value="PurM-like_C_sf"/>
</dbReference>
<dbReference type="Gene3D" id="3.30.1330.10">
    <property type="entry name" value="PurM-like, N-terminal domain"/>
    <property type="match status" value="1"/>
</dbReference>
<dbReference type="PANTHER" id="PTHR42913">
    <property type="entry name" value="APOPTOSIS-INDUCING FACTOR 1"/>
    <property type="match status" value="1"/>
</dbReference>
<reference evidence="13 14" key="1">
    <citation type="submission" date="2019-02" db="EMBL/GenBank/DDBJ databases">
        <title>Deep-cultivation of Planctomycetes and their phenomic and genomic characterization uncovers novel biology.</title>
        <authorList>
            <person name="Wiegand S."/>
            <person name="Jogler M."/>
            <person name="Boedeker C."/>
            <person name="Pinto D."/>
            <person name="Vollmers J."/>
            <person name="Rivas-Marin E."/>
            <person name="Kohn T."/>
            <person name="Peeters S.H."/>
            <person name="Heuer A."/>
            <person name="Rast P."/>
            <person name="Oberbeckmann S."/>
            <person name="Bunk B."/>
            <person name="Jeske O."/>
            <person name="Meyerdierks A."/>
            <person name="Storesund J.E."/>
            <person name="Kallscheuer N."/>
            <person name="Luecker S."/>
            <person name="Lage O.M."/>
            <person name="Pohl T."/>
            <person name="Merkel B.J."/>
            <person name="Hornburger P."/>
            <person name="Mueller R.-W."/>
            <person name="Bruemmer F."/>
            <person name="Labrenz M."/>
            <person name="Spormann A.M."/>
            <person name="Op den Camp H."/>
            <person name="Overmann J."/>
            <person name="Amann R."/>
            <person name="Jetten M.S.M."/>
            <person name="Mascher T."/>
            <person name="Medema M.H."/>
            <person name="Devos D.P."/>
            <person name="Kaster A.-K."/>
            <person name="Ovreas L."/>
            <person name="Rohde M."/>
            <person name="Galperin M.Y."/>
            <person name="Jogler C."/>
        </authorList>
    </citation>
    <scope>NUCLEOTIDE SEQUENCE [LARGE SCALE GENOMIC DNA]</scope>
    <source>
        <strain evidence="13 14">K23_9</strain>
    </source>
</reference>
<dbReference type="GO" id="GO:0019646">
    <property type="term" value="P:aerobic electron transport chain"/>
    <property type="evidence" value="ECO:0007669"/>
    <property type="project" value="TreeGrafter"/>
</dbReference>
<keyword evidence="9" id="KW-0711">Selenium</keyword>
<comment type="cofactor">
    <cofactor evidence="1">
        <name>FAD</name>
        <dbReference type="ChEBI" id="CHEBI:57692"/>
    </cofactor>
</comment>
<keyword evidence="2" id="KW-0285">Flavoprotein</keyword>
<dbReference type="Pfam" id="PF00586">
    <property type="entry name" value="AIRS"/>
    <property type="match status" value="1"/>
</dbReference>
<dbReference type="AlphaFoldDB" id="A0A517NSE2"/>
<dbReference type="GO" id="GO:0004756">
    <property type="term" value="F:selenide, water dikinase activity"/>
    <property type="evidence" value="ECO:0007669"/>
    <property type="project" value="UniProtKB-EC"/>
</dbReference>
<dbReference type="EMBL" id="CP036526">
    <property type="protein sequence ID" value="QDT10054.1"/>
    <property type="molecule type" value="Genomic_DNA"/>
</dbReference>
<evidence type="ECO:0000256" key="8">
    <source>
        <dbReference type="ARBA" id="ARBA00023002"/>
    </source>
</evidence>
<dbReference type="Pfam" id="PF02769">
    <property type="entry name" value="AIRS_C"/>
    <property type="match status" value="1"/>
</dbReference>
<dbReference type="SUPFAM" id="SSF51905">
    <property type="entry name" value="FAD/NAD(P)-binding domain"/>
    <property type="match status" value="2"/>
</dbReference>
<dbReference type="OrthoDB" id="9772934at2"/>
<dbReference type="RefSeq" id="WP_145417593.1">
    <property type="nucleotide sequence ID" value="NZ_CP036526.1"/>
</dbReference>
<evidence type="ECO:0000256" key="6">
    <source>
        <dbReference type="ARBA" id="ARBA00022827"/>
    </source>
</evidence>
<feature type="domain" description="PurM-like N-terminal" evidence="10">
    <location>
        <begin position="425"/>
        <end position="533"/>
    </location>
</feature>
<evidence type="ECO:0000256" key="1">
    <source>
        <dbReference type="ARBA" id="ARBA00001974"/>
    </source>
</evidence>
<organism evidence="13 14">
    <name type="scientific">Stieleria marina</name>
    <dbReference type="NCBI Taxonomy" id="1930275"/>
    <lineage>
        <taxon>Bacteria</taxon>
        <taxon>Pseudomonadati</taxon>
        <taxon>Planctomycetota</taxon>
        <taxon>Planctomycetia</taxon>
        <taxon>Pirellulales</taxon>
        <taxon>Pirellulaceae</taxon>
        <taxon>Stieleria</taxon>
    </lineage>
</organism>
<dbReference type="CDD" id="cd02195">
    <property type="entry name" value="SelD"/>
    <property type="match status" value="1"/>
</dbReference>
<feature type="domain" description="PurM-like C-terminal" evidence="11">
    <location>
        <begin position="545"/>
        <end position="719"/>
    </location>
</feature>
<keyword evidence="5 13" id="KW-0418">Kinase</keyword>
<evidence type="ECO:0000256" key="7">
    <source>
        <dbReference type="ARBA" id="ARBA00022840"/>
    </source>
</evidence>
<keyword evidence="3 13" id="KW-0808">Transferase</keyword>
<protein>
    <submittedName>
        <fullName evidence="13">Selenide, water dikinase</fullName>
        <ecNumber evidence="13">2.7.9.3</ecNumber>
    </submittedName>
</protein>
<dbReference type="InterPro" id="IPR016188">
    <property type="entry name" value="PurM-like_N"/>
</dbReference>
<evidence type="ECO:0000256" key="9">
    <source>
        <dbReference type="ARBA" id="ARBA00023266"/>
    </source>
</evidence>
<evidence type="ECO:0000256" key="5">
    <source>
        <dbReference type="ARBA" id="ARBA00022777"/>
    </source>
</evidence>
<dbReference type="InterPro" id="IPR010918">
    <property type="entry name" value="PurM-like_C_dom"/>
</dbReference>
<dbReference type="SUPFAM" id="SSF56042">
    <property type="entry name" value="PurM C-terminal domain-like"/>
    <property type="match status" value="1"/>
</dbReference>
<keyword evidence="14" id="KW-1185">Reference proteome</keyword>
<dbReference type="InterPro" id="IPR036188">
    <property type="entry name" value="FAD/NAD-bd_sf"/>
</dbReference>
<evidence type="ECO:0000256" key="4">
    <source>
        <dbReference type="ARBA" id="ARBA00022741"/>
    </source>
</evidence>
<evidence type="ECO:0000313" key="13">
    <source>
        <dbReference type="EMBL" id="QDT10054.1"/>
    </source>
</evidence>
<dbReference type="SUPFAM" id="SSF55326">
    <property type="entry name" value="PurM N-terminal domain-like"/>
    <property type="match status" value="1"/>
</dbReference>
<keyword evidence="7" id="KW-0067">ATP-binding</keyword>
<dbReference type="EC" id="2.7.9.3" evidence="13"/>
<sequence>MNQSSDRDRSCSKHIVLVGVGHTNAHIVRMWGMDPIPDTDLTCISDFPIATYSGMMPAVLARQVPPDQMQIDLVRLCESVGARLILGNVRGVDHHKREVLMDDHPPIAFDALSIGIGSVPTTNHVDIASDSLIKIKPMQTFMQRLADQVRRVEKDATQDNLKIAIVGSGVAGVEISLCLPNFLKEHSERRFDLRIVTRSKQVLPSVSDSMRKKALAKIQQRGIEVTTGQTVVGVTPQGIQLDNGSLLHADIVIWATGASAPDALERFALPTDDRGFLLTDATLRSTSGKPCFAVGDTGTIVSQNLPKAGVYAVRQGPVLWQNLRRLLRGQDLTTYRPQRSFLKLLNCGDSTAIGQWKFLSFSGRWVMGLKHRIDSNFMEMYRPMEMGSSDDPDSEMQCRGCGCKLGADPLAKAIAMIGGDKIPLEDAAVVHQDSESTLLASTDFFTTPFDDAYLSGRVAALHSASDIIASGGVPTHALANVVLSEGDETTQQRTLADFLAGARRQFDEVGANIVGGHTIVGPRMEAGFTVIGRTDGNMLRKSNLQSGDVLCLTKPLGIGVLLAAHMRSLCSASEYLGVIESMLAPQHGYIPFAKSHETTAMTDVTGFGLAGHLIEMLRESGAAAELSLQQVPLLDGTERLLNAGVQSTLAPDNRRFERWVDAHEELRELASYRALFDPQTCGGLLFGIDPNRLDQMNSELIAAGLPPAVRVATVISSDKPMLKIVA</sequence>
<dbReference type="Gene3D" id="3.50.50.100">
    <property type="match status" value="1"/>
</dbReference>
<dbReference type="Proteomes" id="UP000319817">
    <property type="component" value="Chromosome"/>
</dbReference>
<dbReference type="GO" id="GO:0005524">
    <property type="term" value="F:ATP binding"/>
    <property type="evidence" value="ECO:0007669"/>
    <property type="project" value="UniProtKB-KW"/>
</dbReference>
<dbReference type="Pfam" id="PF07992">
    <property type="entry name" value="Pyr_redox_2"/>
    <property type="match status" value="1"/>
</dbReference>
<evidence type="ECO:0000259" key="10">
    <source>
        <dbReference type="Pfam" id="PF00586"/>
    </source>
</evidence>
<evidence type="ECO:0000313" key="14">
    <source>
        <dbReference type="Proteomes" id="UP000319817"/>
    </source>
</evidence>
<keyword evidence="4" id="KW-0547">Nucleotide-binding</keyword>
<name>A0A517NSE2_9BACT</name>
<keyword evidence="6" id="KW-0274">FAD</keyword>
<dbReference type="InterPro" id="IPR023753">
    <property type="entry name" value="FAD/NAD-binding_dom"/>
</dbReference>
<dbReference type="InterPro" id="IPR017584">
    <property type="entry name" value="Pyridine_nucleo_diS_OxRdtase_N"/>
</dbReference>
<gene>
    <name evidence="13" type="primary">selD</name>
    <name evidence="13" type="ORF">K239x_20070</name>
</gene>
<dbReference type="InterPro" id="IPR051169">
    <property type="entry name" value="NADH-Q_oxidoreductase"/>
</dbReference>
<dbReference type="NCBIfam" id="TIGR00476">
    <property type="entry name" value="selD"/>
    <property type="match status" value="1"/>
</dbReference>
<keyword evidence="8" id="KW-0560">Oxidoreductase</keyword>
<evidence type="ECO:0000256" key="3">
    <source>
        <dbReference type="ARBA" id="ARBA00022679"/>
    </source>
</evidence>
<dbReference type="InterPro" id="IPR036921">
    <property type="entry name" value="PurM-like_N_sf"/>
</dbReference>
<proteinExistence type="predicted"/>
<dbReference type="GO" id="GO:0003955">
    <property type="term" value="F:NAD(P)H dehydrogenase (quinone) activity"/>
    <property type="evidence" value="ECO:0007669"/>
    <property type="project" value="TreeGrafter"/>
</dbReference>
<evidence type="ECO:0000259" key="11">
    <source>
        <dbReference type="Pfam" id="PF02769"/>
    </source>
</evidence>
<evidence type="ECO:0000256" key="2">
    <source>
        <dbReference type="ARBA" id="ARBA00022630"/>
    </source>
</evidence>
<dbReference type="Gene3D" id="3.90.650.10">
    <property type="entry name" value="PurM-like C-terminal domain"/>
    <property type="match status" value="1"/>
</dbReference>